<evidence type="ECO:0000313" key="2">
    <source>
        <dbReference type="Proteomes" id="UP001055072"/>
    </source>
</evidence>
<organism evidence="1 2">
    <name type="scientific">Irpex rosettiformis</name>
    <dbReference type="NCBI Taxonomy" id="378272"/>
    <lineage>
        <taxon>Eukaryota</taxon>
        <taxon>Fungi</taxon>
        <taxon>Dikarya</taxon>
        <taxon>Basidiomycota</taxon>
        <taxon>Agaricomycotina</taxon>
        <taxon>Agaricomycetes</taxon>
        <taxon>Polyporales</taxon>
        <taxon>Irpicaceae</taxon>
        <taxon>Irpex</taxon>
    </lineage>
</organism>
<proteinExistence type="predicted"/>
<evidence type="ECO:0000313" key="1">
    <source>
        <dbReference type="EMBL" id="KAI0088314.1"/>
    </source>
</evidence>
<name>A0ACB8U2L0_9APHY</name>
<reference evidence="1" key="1">
    <citation type="journal article" date="2021" name="Environ. Microbiol.">
        <title>Gene family expansions and transcriptome signatures uncover fungal adaptations to wood decay.</title>
        <authorList>
            <person name="Hage H."/>
            <person name="Miyauchi S."/>
            <person name="Viragh M."/>
            <person name="Drula E."/>
            <person name="Min B."/>
            <person name="Chaduli D."/>
            <person name="Navarro D."/>
            <person name="Favel A."/>
            <person name="Norest M."/>
            <person name="Lesage-Meessen L."/>
            <person name="Balint B."/>
            <person name="Merenyi Z."/>
            <person name="de Eugenio L."/>
            <person name="Morin E."/>
            <person name="Martinez A.T."/>
            <person name="Baldrian P."/>
            <person name="Stursova M."/>
            <person name="Martinez M.J."/>
            <person name="Novotny C."/>
            <person name="Magnuson J.K."/>
            <person name="Spatafora J.W."/>
            <person name="Maurice S."/>
            <person name="Pangilinan J."/>
            <person name="Andreopoulos W."/>
            <person name="LaButti K."/>
            <person name="Hundley H."/>
            <person name="Na H."/>
            <person name="Kuo A."/>
            <person name="Barry K."/>
            <person name="Lipzen A."/>
            <person name="Henrissat B."/>
            <person name="Riley R."/>
            <person name="Ahrendt S."/>
            <person name="Nagy L.G."/>
            <person name="Grigoriev I.V."/>
            <person name="Martin F."/>
            <person name="Rosso M.N."/>
        </authorList>
    </citation>
    <scope>NUCLEOTIDE SEQUENCE</scope>
    <source>
        <strain evidence="1">CBS 384.51</strain>
    </source>
</reference>
<comment type="caution">
    <text evidence="1">The sequence shown here is derived from an EMBL/GenBank/DDBJ whole genome shotgun (WGS) entry which is preliminary data.</text>
</comment>
<sequence>MPELINKSTSGAWSRNLRTLGRCSTESDSSSSGSPPNPPNQQQPSAIHRPALLSEDSRLIQQMDLASRRDEAVYKPNPWSIAKMNAASRPPQQQDKLNLEQNLLNSKKRPQGQIVDGFKRQFEKSQARLTSKPPPKKPSAPCNRSTPFSGVAKQPECHRATSSTPLPQSMPHTSSRDSAHVSPSAPQPFESLVHGSSHTKREPPLRPSALALHQHIPGHLAHTIVVGPLDALAVEHQRTAKVKESLSSRTERSWSAAHSSHPVRVAQRPGSLSGLGHKVWPPPNPAFSRDVMSSPIYAPSKSSGPGFRPETTRHTLSSPPRAPPCHGLSDRSFSRKRPLDFVMGGLQSAPMRESTAPSNLKSAHNGLQTYSTPLVAQKSTPPPSSMRLAPPDTPVTKNIPRQPSSGRRDSYDLCSPGADWSTLPPKKNLDNSKKSRRPDKVTSSKFRLPLATSTLAQAEPDAKRRRVSYLPPPPQKFAFHKRPSQDAETRNPVRWKITRVTAGQMPEKLIRDDRPNVANATSTRPLQNGGPSTSQMRRNYPSPPHCQSSPSSDSIPLPLPPLTVWSSSEGYVNKDQLTFAS</sequence>
<dbReference type="EMBL" id="MU274914">
    <property type="protein sequence ID" value="KAI0088314.1"/>
    <property type="molecule type" value="Genomic_DNA"/>
</dbReference>
<dbReference type="Proteomes" id="UP001055072">
    <property type="component" value="Unassembled WGS sequence"/>
</dbReference>
<accession>A0ACB8U2L0</accession>
<gene>
    <name evidence="1" type="ORF">BDY19DRAFT_994222</name>
</gene>
<protein>
    <submittedName>
        <fullName evidence="1">Uncharacterized protein</fullName>
    </submittedName>
</protein>
<keyword evidence="2" id="KW-1185">Reference proteome</keyword>